<dbReference type="NCBIfam" id="NF005970">
    <property type="entry name" value="PRK08057.1-4"/>
    <property type="match status" value="1"/>
</dbReference>
<evidence type="ECO:0000313" key="5">
    <source>
        <dbReference type="Proteomes" id="UP000422764"/>
    </source>
</evidence>
<dbReference type="InterPro" id="IPR003723">
    <property type="entry name" value="Precorrin-6x_reduct"/>
</dbReference>
<dbReference type="GO" id="GO:0016994">
    <property type="term" value="F:precorrin-6A reductase activity"/>
    <property type="evidence" value="ECO:0007669"/>
    <property type="project" value="InterPro"/>
</dbReference>
<reference evidence="4 5" key="1">
    <citation type="submission" date="2019-12" db="EMBL/GenBank/DDBJ databases">
        <title>Genome sequenceing of Clostridium bovifaecis.</title>
        <authorList>
            <person name="Yao Y."/>
        </authorList>
    </citation>
    <scope>NUCLEOTIDE SEQUENCE [LARGE SCALE GENOMIC DNA]</scope>
    <source>
        <strain evidence="4 5">BXX</strain>
    </source>
</reference>
<evidence type="ECO:0000313" key="4">
    <source>
        <dbReference type="EMBL" id="QGU94424.1"/>
    </source>
</evidence>
<sequence>MIGLILGTSEGKEILSKLNVFTEDIFVTTATSYGGELLKDYKYKHINSSPLTKEGLKEHLIKHKVSILVDAAHPYAVEIRKNTREICKELKIEYLRYERPSVIEEYLKNDNIKLINSIEDIKDLVIENKIQGTILNTTGSRNVDKFIKLGLENRIIHRVLPTIESLEKCLNCGVKVENIVAVKGPIGLDLNIGFIKEYKVEALVLKDSGTAGGTEEKLKAAIQEGVMALVLKRKDTDNAENNFSDIDKLITHIKKGRSKWENYTL</sequence>
<accession>A0A6I6EZK6</accession>
<dbReference type="EC" id="1.3.1.106" evidence="4"/>
<dbReference type="PANTHER" id="PTHR36925">
    <property type="entry name" value="COBALT-PRECORRIN-6A REDUCTASE"/>
    <property type="match status" value="1"/>
</dbReference>
<keyword evidence="2" id="KW-0169">Cobalamin biosynthesis</keyword>
<gene>
    <name evidence="4" type="ORF">GOM49_04285</name>
</gene>
<dbReference type="AlphaFoldDB" id="A0A6I6EZK6"/>
<dbReference type="UniPathway" id="UPA00148"/>
<proteinExistence type="predicted"/>
<keyword evidence="3 4" id="KW-0560">Oxidoreductase</keyword>
<comment type="pathway">
    <text evidence="1">Cofactor biosynthesis; adenosylcobalamin biosynthesis.</text>
</comment>
<dbReference type="EMBL" id="CP046522">
    <property type="protein sequence ID" value="QGU94424.1"/>
    <property type="molecule type" value="Genomic_DNA"/>
</dbReference>
<protein>
    <submittedName>
        <fullName evidence="4">Cobalt-precorrin-6A reductase</fullName>
        <ecNumber evidence="4">1.3.1.106</ecNumber>
    </submittedName>
</protein>
<dbReference type="PROSITE" id="PS51014">
    <property type="entry name" value="COBK_CBIJ"/>
    <property type="match status" value="1"/>
</dbReference>
<evidence type="ECO:0000256" key="2">
    <source>
        <dbReference type="ARBA" id="ARBA00022573"/>
    </source>
</evidence>
<dbReference type="Pfam" id="PF02571">
    <property type="entry name" value="CbiJ"/>
    <property type="match status" value="1"/>
</dbReference>
<name>A0A6I6EZK6_9CLOT</name>
<dbReference type="GO" id="GO:0009236">
    <property type="term" value="P:cobalamin biosynthetic process"/>
    <property type="evidence" value="ECO:0007669"/>
    <property type="project" value="UniProtKB-UniPathway"/>
</dbReference>
<keyword evidence="5" id="KW-1185">Reference proteome</keyword>
<dbReference type="PANTHER" id="PTHR36925:SF1">
    <property type="entry name" value="COBALT-PRECORRIN-6A REDUCTASE"/>
    <property type="match status" value="1"/>
</dbReference>
<evidence type="ECO:0000256" key="1">
    <source>
        <dbReference type="ARBA" id="ARBA00004953"/>
    </source>
</evidence>
<dbReference type="NCBIfam" id="TIGR00715">
    <property type="entry name" value="precor6x_red"/>
    <property type="match status" value="1"/>
</dbReference>
<dbReference type="Proteomes" id="UP000422764">
    <property type="component" value="Chromosome"/>
</dbReference>
<evidence type="ECO:0000256" key="3">
    <source>
        <dbReference type="ARBA" id="ARBA00023002"/>
    </source>
</evidence>
<organism evidence="4 5">
    <name type="scientific">Clostridium bovifaecis</name>
    <dbReference type="NCBI Taxonomy" id="2184719"/>
    <lineage>
        <taxon>Bacteria</taxon>
        <taxon>Bacillati</taxon>
        <taxon>Bacillota</taxon>
        <taxon>Clostridia</taxon>
        <taxon>Eubacteriales</taxon>
        <taxon>Clostridiaceae</taxon>
        <taxon>Clostridium</taxon>
    </lineage>
</organism>